<organism evidence="2 3">
    <name type="scientific">Acetobacter aceti NBRC 14818</name>
    <dbReference type="NCBI Taxonomy" id="887700"/>
    <lineage>
        <taxon>Bacteria</taxon>
        <taxon>Pseudomonadati</taxon>
        <taxon>Pseudomonadota</taxon>
        <taxon>Alphaproteobacteria</taxon>
        <taxon>Acetobacterales</taxon>
        <taxon>Acetobacteraceae</taxon>
        <taxon>Acetobacter</taxon>
        <taxon>Acetobacter subgen. Acetobacter</taxon>
    </lineage>
</organism>
<dbReference type="EMBL" id="AP023410">
    <property type="protein sequence ID" value="BCK76304.1"/>
    <property type="molecule type" value="Genomic_DNA"/>
</dbReference>
<accession>A0AB33IFK2</accession>
<evidence type="ECO:0000313" key="2">
    <source>
        <dbReference type="EMBL" id="BCK76304.1"/>
    </source>
</evidence>
<evidence type="ECO:0008006" key="4">
    <source>
        <dbReference type="Google" id="ProtNLM"/>
    </source>
</evidence>
<feature type="compositionally biased region" description="Polar residues" evidence="1">
    <location>
        <begin position="1"/>
        <end position="12"/>
    </location>
</feature>
<evidence type="ECO:0000256" key="1">
    <source>
        <dbReference type="SAM" id="MobiDB-lite"/>
    </source>
</evidence>
<protein>
    <recommendedName>
        <fullName evidence="4">Peptidase C39-like domain-containing protein</fullName>
    </recommendedName>
</protein>
<feature type="region of interest" description="Disordered" evidence="1">
    <location>
        <begin position="1"/>
        <end position="22"/>
    </location>
</feature>
<dbReference type="Proteomes" id="UP000516424">
    <property type="component" value="Chromosome"/>
</dbReference>
<dbReference type="AlphaFoldDB" id="A0AB33IFK2"/>
<sequence>MLNSGEPNSMTQRRLGKKPARLDPRTYRLSTPLSFRLPTPPPAVNWAADADWPMWCNDRLGCCTQVSVASAIRTWTGSALTPIVLSDDEVVTNYSAESGYVENDPSTDQGAVEVEVLSRWCREGYERPGQTRDYLTAFGYINPKDTQSVHRAIAMLGGLYIGLTLPQYACVGNNDWVIDPTADNSIAGGHAVWLHGYDSDWLYLNTWGGPRRMSYDFFTTRCDEAYGLISRQNWTNLKGMSPEDEALDDLVEELQSTAG</sequence>
<dbReference type="Gene3D" id="3.90.70.10">
    <property type="entry name" value="Cysteine proteinases"/>
    <property type="match status" value="1"/>
</dbReference>
<dbReference type="SUPFAM" id="SSF54001">
    <property type="entry name" value="Cysteine proteinases"/>
    <property type="match status" value="1"/>
</dbReference>
<name>A0AB33IFK2_ACEAC</name>
<dbReference type="InterPro" id="IPR038765">
    <property type="entry name" value="Papain-like_cys_pep_sf"/>
</dbReference>
<evidence type="ECO:0000313" key="3">
    <source>
        <dbReference type="Proteomes" id="UP000516424"/>
    </source>
</evidence>
<gene>
    <name evidence="2" type="ORF">EMQ_1910</name>
</gene>
<proteinExistence type="predicted"/>
<reference evidence="2 3" key="1">
    <citation type="journal article" date="2011" name="Microbiology">
        <title>Transcriptome response to different carbon sources in Acetobacter aceti.</title>
        <authorList>
            <person name="Sakurai K."/>
            <person name="Arai H."/>
            <person name="Ishii M."/>
            <person name="Igarashi Y."/>
        </authorList>
    </citation>
    <scope>NUCLEOTIDE SEQUENCE [LARGE SCALE GENOMIC DNA]</scope>
    <source>
        <strain evidence="2 3">NBRC 14818</strain>
    </source>
</reference>
<keyword evidence="3" id="KW-1185">Reference proteome</keyword>